<organism evidence="2 3">
    <name type="scientific">Nonomuraea africana</name>
    <dbReference type="NCBI Taxonomy" id="46171"/>
    <lineage>
        <taxon>Bacteria</taxon>
        <taxon>Bacillati</taxon>
        <taxon>Actinomycetota</taxon>
        <taxon>Actinomycetes</taxon>
        <taxon>Streptosporangiales</taxon>
        <taxon>Streptosporangiaceae</taxon>
        <taxon>Nonomuraea</taxon>
    </lineage>
</organism>
<dbReference type="RefSeq" id="WP_192773595.1">
    <property type="nucleotide sequence ID" value="NZ_BAAASY010000033.1"/>
</dbReference>
<sequence length="376" mass="40430">MPDNGRPEQAGPGWHRRSRILRIYFTADDIARTRLAPALDPLWELVLALQMLRPQRGDLLFGAWRRNAVPHMRQARLAEMLPLLLALTPTIGYFPDFLNPADSIRGLDHGLEAIRTTPVRRLAADLGKLSATKPLPPRARPLAAGDPATLISLTDALARSFDVLVTPHRRALEAAVGRDRQARAHALAVGGVEELLRSFRPMMSWSAGELAVPGHRDQELHLDGRGLLLIPAYFCVGGPLTMFDPELPPVLVYPVERDPDVLPMRTETASLAALMGTTRAAALAALRHGPLTTTELAPHAEHLPGLGQPAPHGAPAGRAGAGASRPPPDAPPAHRARLRPAGRQEPNGFPPAGQDRPPPARRGEPSPVTPGGSNSR</sequence>
<reference evidence="2 3" key="1">
    <citation type="submission" date="2020-10" db="EMBL/GenBank/DDBJ databases">
        <title>Sequencing the genomes of 1000 actinobacteria strains.</title>
        <authorList>
            <person name="Klenk H.-P."/>
        </authorList>
    </citation>
    <scope>NUCLEOTIDE SEQUENCE [LARGE SCALE GENOMIC DNA]</scope>
    <source>
        <strain evidence="2 3">DSM 43748</strain>
    </source>
</reference>
<accession>A0ABR9K7Z8</accession>
<feature type="region of interest" description="Disordered" evidence="1">
    <location>
        <begin position="301"/>
        <end position="376"/>
    </location>
</feature>
<evidence type="ECO:0000256" key="1">
    <source>
        <dbReference type="SAM" id="MobiDB-lite"/>
    </source>
</evidence>
<evidence type="ECO:0000313" key="2">
    <source>
        <dbReference type="EMBL" id="MBE1558124.1"/>
    </source>
</evidence>
<protein>
    <recommendedName>
        <fullName evidence="4">Transcriptional regulator</fullName>
    </recommendedName>
</protein>
<dbReference type="Proteomes" id="UP000661607">
    <property type="component" value="Unassembled WGS sequence"/>
</dbReference>
<evidence type="ECO:0000313" key="3">
    <source>
        <dbReference type="Proteomes" id="UP000661607"/>
    </source>
</evidence>
<name>A0ABR9K7Z8_9ACTN</name>
<gene>
    <name evidence="2" type="ORF">H4W81_000903</name>
</gene>
<proteinExistence type="predicted"/>
<comment type="caution">
    <text evidence="2">The sequence shown here is derived from an EMBL/GenBank/DDBJ whole genome shotgun (WGS) entry which is preliminary data.</text>
</comment>
<dbReference type="EMBL" id="JADBEF010000001">
    <property type="protein sequence ID" value="MBE1558124.1"/>
    <property type="molecule type" value="Genomic_DNA"/>
</dbReference>
<keyword evidence="3" id="KW-1185">Reference proteome</keyword>
<feature type="compositionally biased region" description="Low complexity" evidence="1">
    <location>
        <begin position="303"/>
        <end position="324"/>
    </location>
</feature>
<evidence type="ECO:0008006" key="4">
    <source>
        <dbReference type="Google" id="ProtNLM"/>
    </source>
</evidence>